<dbReference type="EMBL" id="BPLR01006398">
    <property type="protein sequence ID" value="GIY09544.1"/>
    <property type="molecule type" value="Genomic_DNA"/>
</dbReference>
<keyword evidence="2" id="KW-1185">Reference proteome</keyword>
<dbReference type="AlphaFoldDB" id="A0AAV4QJS1"/>
<evidence type="ECO:0000313" key="2">
    <source>
        <dbReference type="Proteomes" id="UP001054945"/>
    </source>
</evidence>
<comment type="caution">
    <text evidence="1">The sequence shown here is derived from an EMBL/GenBank/DDBJ whole genome shotgun (WGS) entry which is preliminary data.</text>
</comment>
<evidence type="ECO:0000313" key="1">
    <source>
        <dbReference type="EMBL" id="GIY09544.1"/>
    </source>
</evidence>
<gene>
    <name evidence="1" type="primary">Scyl2_4</name>
    <name evidence="1" type="ORF">CEXT_44611</name>
</gene>
<name>A0AAV4QJS1_CAEEX</name>
<organism evidence="1 2">
    <name type="scientific">Caerostris extrusa</name>
    <name type="common">Bark spider</name>
    <name type="synonym">Caerostris bankana</name>
    <dbReference type="NCBI Taxonomy" id="172846"/>
    <lineage>
        <taxon>Eukaryota</taxon>
        <taxon>Metazoa</taxon>
        <taxon>Ecdysozoa</taxon>
        <taxon>Arthropoda</taxon>
        <taxon>Chelicerata</taxon>
        <taxon>Arachnida</taxon>
        <taxon>Araneae</taxon>
        <taxon>Araneomorphae</taxon>
        <taxon>Entelegynae</taxon>
        <taxon>Araneoidea</taxon>
        <taxon>Araneidae</taxon>
        <taxon>Caerostris</taxon>
    </lineage>
</organism>
<dbReference type="Proteomes" id="UP001054945">
    <property type="component" value="Unassembled WGS sequence"/>
</dbReference>
<accession>A0AAV4QJS1</accession>
<protein>
    <submittedName>
        <fullName evidence="1">SCY1-like protein 2</fullName>
    </submittedName>
</protein>
<proteinExistence type="predicted"/>
<reference evidence="1 2" key="1">
    <citation type="submission" date="2021-06" db="EMBL/GenBank/DDBJ databases">
        <title>Caerostris extrusa draft genome.</title>
        <authorList>
            <person name="Kono N."/>
            <person name="Arakawa K."/>
        </authorList>
    </citation>
    <scope>NUCLEOTIDE SEQUENCE [LARGE SCALE GENOMIC DNA]</scope>
</reference>
<sequence>MLGEKRYGLTVNLLATRVMPGLIPIAVCPGLKLDQFASLVKLLRDMLDHVARNQRNKLKLEKLSSTEIIPTTFSAIAEQSASYPHRPPTLRLESRRQSISVDDVARRSSGANGVQHYVYKIGYFEIVAKKPKRNILMHYNSLLSIDVDIN</sequence>